<keyword evidence="1" id="KW-1133">Transmembrane helix</keyword>
<evidence type="ECO:0000313" key="3">
    <source>
        <dbReference type="Proteomes" id="UP000070544"/>
    </source>
</evidence>
<keyword evidence="1" id="KW-0812">Transmembrane</keyword>
<dbReference type="Proteomes" id="UP000070544">
    <property type="component" value="Unassembled WGS sequence"/>
</dbReference>
<organism evidence="2 3">
    <name type="scientific">Gonapodya prolifera (strain JEL478)</name>
    <name type="common">Monoblepharis prolifera</name>
    <dbReference type="NCBI Taxonomy" id="1344416"/>
    <lineage>
        <taxon>Eukaryota</taxon>
        <taxon>Fungi</taxon>
        <taxon>Fungi incertae sedis</taxon>
        <taxon>Chytridiomycota</taxon>
        <taxon>Chytridiomycota incertae sedis</taxon>
        <taxon>Monoblepharidomycetes</taxon>
        <taxon>Monoblepharidales</taxon>
        <taxon>Gonapodyaceae</taxon>
        <taxon>Gonapodya</taxon>
    </lineage>
</organism>
<gene>
    <name evidence="2" type="ORF">M427DRAFT_175363</name>
</gene>
<feature type="transmembrane region" description="Helical" evidence="1">
    <location>
        <begin position="6"/>
        <end position="28"/>
    </location>
</feature>
<accession>A0A139B0P1</accession>
<name>A0A139B0P1_GONPJ</name>
<dbReference type="AlphaFoldDB" id="A0A139B0P1"/>
<keyword evidence="3" id="KW-1185">Reference proteome</keyword>
<dbReference type="EMBL" id="KQ965731">
    <property type="protein sequence ID" value="KXS22566.1"/>
    <property type="molecule type" value="Genomic_DNA"/>
</dbReference>
<evidence type="ECO:0000313" key="2">
    <source>
        <dbReference type="EMBL" id="KXS22566.1"/>
    </source>
</evidence>
<reference evidence="2 3" key="1">
    <citation type="journal article" date="2015" name="Genome Biol. Evol.">
        <title>Phylogenomic analyses indicate that early fungi evolved digesting cell walls of algal ancestors of land plants.</title>
        <authorList>
            <person name="Chang Y."/>
            <person name="Wang S."/>
            <person name="Sekimoto S."/>
            <person name="Aerts A.L."/>
            <person name="Choi C."/>
            <person name="Clum A."/>
            <person name="LaButti K.M."/>
            <person name="Lindquist E.A."/>
            <person name="Yee Ngan C."/>
            <person name="Ohm R.A."/>
            <person name="Salamov A.A."/>
            <person name="Grigoriev I.V."/>
            <person name="Spatafora J.W."/>
            <person name="Berbee M.L."/>
        </authorList>
    </citation>
    <scope>NUCLEOTIDE SEQUENCE [LARGE SCALE GENOMIC DNA]</scope>
    <source>
        <strain evidence="2 3">JEL478</strain>
    </source>
</reference>
<proteinExistence type="predicted"/>
<protein>
    <submittedName>
        <fullName evidence="2">Uncharacterized protein</fullName>
    </submittedName>
</protein>
<sequence length="112" mass="12367">MTCPITLASLVPAHALCLVLCPMLFLAFRRAVTDARRQKLSKHKLHYRHHLPVPGPLAPHPQFESLVDALIVTTSIVSIHATSQTIDVCPHPAQLEEAVLVCCHVRRQVGLN</sequence>
<keyword evidence="1" id="KW-0472">Membrane</keyword>
<evidence type="ECO:0000256" key="1">
    <source>
        <dbReference type="SAM" id="Phobius"/>
    </source>
</evidence>